<dbReference type="GO" id="GO:0009306">
    <property type="term" value="P:protein secretion"/>
    <property type="evidence" value="ECO:0007669"/>
    <property type="project" value="TreeGrafter"/>
</dbReference>
<reference evidence="1" key="1">
    <citation type="submission" date="2018-03" db="EMBL/GenBank/DDBJ databases">
        <authorList>
            <person name="Guldener U."/>
        </authorList>
    </citation>
    <scope>NUCLEOTIDE SEQUENCE</scope>
</reference>
<dbReference type="PANTHER" id="PTHR17985">
    <property type="entry name" value="SER/THR-RICH PROTEIN T10 IN DGCR REGION"/>
    <property type="match status" value="1"/>
</dbReference>
<dbReference type="Proteomes" id="UP001187682">
    <property type="component" value="Unassembled WGS sequence"/>
</dbReference>
<accession>A0AAE8N6V0</accession>
<keyword evidence="2" id="KW-1185">Reference proteome</keyword>
<name>A0AAE8N6V0_9PEZI</name>
<dbReference type="InterPro" id="IPR008551">
    <property type="entry name" value="TANGO2"/>
</dbReference>
<dbReference type="GO" id="GO:0005794">
    <property type="term" value="C:Golgi apparatus"/>
    <property type="evidence" value="ECO:0007669"/>
    <property type="project" value="TreeGrafter"/>
</dbReference>
<protein>
    <submittedName>
        <fullName evidence="1">Related to mouse T10 protein</fullName>
    </submittedName>
</protein>
<dbReference type="AlphaFoldDB" id="A0AAE8N6V0"/>
<dbReference type="EMBL" id="ONZQ02000020">
    <property type="protein sequence ID" value="SPO07355.1"/>
    <property type="molecule type" value="Genomic_DNA"/>
</dbReference>
<evidence type="ECO:0000313" key="1">
    <source>
        <dbReference type="EMBL" id="SPO07355.1"/>
    </source>
</evidence>
<comment type="caution">
    <text evidence="1">The sequence shown here is derived from an EMBL/GenBank/DDBJ whole genome shotgun (WGS) entry which is preliminary data.</text>
</comment>
<gene>
    <name evidence="1" type="ORF">DNG_10049</name>
</gene>
<dbReference type="GO" id="GO:0007030">
    <property type="term" value="P:Golgi organization"/>
    <property type="evidence" value="ECO:0007669"/>
    <property type="project" value="TreeGrafter"/>
</dbReference>
<evidence type="ECO:0000313" key="2">
    <source>
        <dbReference type="Proteomes" id="UP001187682"/>
    </source>
</evidence>
<organism evidence="1 2">
    <name type="scientific">Cephalotrichum gorgonifer</name>
    <dbReference type="NCBI Taxonomy" id="2041049"/>
    <lineage>
        <taxon>Eukaryota</taxon>
        <taxon>Fungi</taxon>
        <taxon>Dikarya</taxon>
        <taxon>Ascomycota</taxon>
        <taxon>Pezizomycotina</taxon>
        <taxon>Sordariomycetes</taxon>
        <taxon>Hypocreomycetidae</taxon>
        <taxon>Microascales</taxon>
        <taxon>Microascaceae</taxon>
        <taxon>Cephalotrichum</taxon>
    </lineage>
</organism>
<dbReference type="PANTHER" id="PTHR17985:SF8">
    <property type="entry name" value="TRANSPORT AND GOLGI ORGANIZATION PROTEIN 2 HOMOLOG"/>
    <property type="match status" value="1"/>
</dbReference>
<dbReference type="Pfam" id="PF05742">
    <property type="entry name" value="TANGO2"/>
    <property type="match status" value="1"/>
</dbReference>
<sequence length="387" mass="41960">MCIVLLTTAHPSYALILIDNRDEFILRPTSRPSHWHHPNGPTVLSARDLQRAEKGTWLGITPQGVFAVLTNYRETDADDANHPVHGVRSRGGMVTYWLGTDGAESTEESIAGLVRDGGVKGVGGFSMLCGKLKRKRAAAHETNGVVVNGEGKENGHKENGVRNGELERNIEPIAIVSNRSEAVDGIPWVCGSRGEVCALSNACYNDADEWPKLENGKKLLAAAVRDAVAAEDDEAALVDRLFAVLDTDTLPRKPGTSLTEYISTLKHSIFIPPVGDEPHRREMEESAAKGRTGWPTGDEEAVEVQSAETAETADVAEGREVKKNGAVVDNMGFASGMYGTQRQTVVLVDWEGNVVFRERALFDANGNAVERGEGDVEFRFGIEGWEA</sequence>
<proteinExistence type="predicted"/>